<evidence type="ECO:0000256" key="10">
    <source>
        <dbReference type="SAM" id="MobiDB-lite"/>
    </source>
</evidence>
<evidence type="ECO:0000256" key="4">
    <source>
        <dbReference type="ARBA" id="ARBA00022475"/>
    </source>
</evidence>
<evidence type="ECO:0000313" key="14">
    <source>
        <dbReference type="Proteomes" id="UP000315003"/>
    </source>
</evidence>
<feature type="compositionally biased region" description="Low complexity" evidence="10">
    <location>
        <begin position="344"/>
        <end position="355"/>
    </location>
</feature>
<dbReference type="GO" id="GO:0009306">
    <property type="term" value="P:protein secretion"/>
    <property type="evidence" value="ECO:0007669"/>
    <property type="project" value="InterPro"/>
</dbReference>
<dbReference type="SUPFAM" id="SSF158544">
    <property type="entry name" value="GspK insert domain-like"/>
    <property type="match status" value="1"/>
</dbReference>
<keyword evidence="6 11" id="KW-0812">Transmembrane</keyword>
<dbReference type="Proteomes" id="UP000315003">
    <property type="component" value="Chromosome"/>
</dbReference>
<keyword evidence="8 11" id="KW-1133">Transmembrane helix</keyword>
<dbReference type="PANTHER" id="PTHR38831">
    <property type="entry name" value="TYPE II SECRETION SYSTEM PROTEIN K"/>
    <property type="match status" value="1"/>
</dbReference>
<dbReference type="RefSeq" id="WP_419187509.1">
    <property type="nucleotide sequence ID" value="NZ_CP036272.1"/>
</dbReference>
<feature type="region of interest" description="Disordered" evidence="10">
    <location>
        <begin position="344"/>
        <end position="367"/>
    </location>
</feature>
<evidence type="ECO:0000256" key="9">
    <source>
        <dbReference type="ARBA" id="ARBA00023136"/>
    </source>
</evidence>
<dbReference type="InterPro" id="IPR005628">
    <property type="entry name" value="GspK"/>
</dbReference>
<feature type="domain" description="T2SS protein K first SAM-like" evidence="12">
    <location>
        <begin position="140"/>
        <end position="249"/>
    </location>
</feature>
<sequence>MNQSRFSESATNHRQAFGPRRNGFYIVMALVMIVVATYGVYSFSNIMVVYDDAAYLRGDIVRARAAAQSGIESVRLLLSNPPVERINMGGVYNNANLFQSVPVSAQDEGNVCNFSIVAPSLTEEGSLGGVRFGLQDESTRLNVNTLIVLEENAQGLTAALELMAAATESDPSSLMLGDSLATSLLLALPGMSPELADCIMDWLDADDEARPYGAESEYYSTLPTPYEPANGAVTSVEELLLVNGMTPALLFGADANRNGVLDPDEQQRYNVTVDTPGVLGLANYLTVYGKEANKQLDGSFRVNVNSDDLETLYEDLTAVLEDERYASFICAYRQYGAPSAQLTSSLASASGGNSQINPGATSGGTPQPWDVGVMSDLDLSAGGDNKFTQVLQLVDATVTIGSGNNARTYSSPFDLLTLESYLPIIMDRLSTSDSPEMPGRININECPAEMLYGIPLLTEEQVGLILESRNSAGDDENHQFETWPLAEGILTLDQMVNVLPLITCGGDVYRAQVVGYFESTGLFHRREVIIDATTVNPKVIFFRDLSHLGRGFDLSVLGLRNSITETQ</sequence>
<reference evidence="13 14" key="1">
    <citation type="submission" date="2019-02" db="EMBL/GenBank/DDBJ databases">
        <title>Deep-cultivation of Planctomycetes and their phenomic and genomic characterization uncovers novel biology.</title>
        <authorList>
            <person name="Wiegand S."/>
            <person name="Jogler M."/>
            <person name="Boedeker C."/>
            <person name="Pinto D."/>
            <person name="Vollmers J."/>
            <person name="Rivas-Marin E."/>
            <person name="Kohn T."/>
            <person name="Peeters S.H."/>
            <person name="Heuer A."/>
            <person name="Rast P."/>
            <person name="Oberbeckmann S."/>
            <person name="Bunk B."/>
            <person name="Jeske O."/>
            <person name="Meyerdierks A."/>
            <person name="Storesund J.E."/>
            <person name="Kallscheuer N."/>
            <person name="Luecker S."/>
            <person name="Lage O.M."/>
            <person name="Pohl T."/>
            <person name="Merkel B.J."/>
            <person name="Hornburger P."/>
            <person name="Mueller R.-W."/>
            <person name="Bruemmer F."/>
            <person name="Labrenz M."/>
            <person name="Spormann A.M."/>
            <person name="Op den Camp H."/>
            <person name="Overmann J."/>
            <person name="Amann R."/>
            <person name="Jetten M.S.M."/>
            <person name="Mascher T."/>
            <person name="Medema M.H."/>
            <person name="Devos D.P."/>
            <person name="Kaster A.-K."/>
            <person name="Ovreas L."/>
            <person name="Rohde M."/>
            <person name="Galperin M.Y."/>
            <person name="Jogler C."/>
        </authorList>
    </citation>
    <scope>NUCLEOTIDE SEQUENCE [LARGE SCALE GENOMIC DNA]</scope>
    <source>
        <strain evidence="13 14">SV_7m_r</strain>
    </source>
</reference>
<dbReference type="Pfam" id="PF21687">
    <property type="entry name" value="T2SSK_1st"/>
    <property type="match status" value="1"/>
</dbReference>
<evidence type="ECO:0000256" key="7">
    <source>
        <dbReference type="ARBA" id="ARBA00022927"/>
    </source>
</evidence>
<evidence type="ECO:0000256" key="11">
    <source>
        <dbReference type="SAM" id="Phobius"/>
    </source>
</evidence>
<dbReference type="EMBL" id="CP036272">
    <property type="protein sequence ID" value="QDT61099.1"/>
    <property type="molecule type" value="Genomic_DNA"/>
</dbReference>
<keyword evidence="14" id="KW-1185">Reference proteome</keyword>
<feature type="compositionally biased region" description="Polar residues" evidence="10">
    <location>
        <begin position="356"/>
        <end position="365"/>
    </location>
</feature>
<accession>A0A517SY84</accession>
<dbReference type="InterPro" id="IPR049031">
    <property type="entry name" value="T2SSK_SAM-like_1st"/>
</dbReference>
<protein>
    <submittedName>
        <fullName evidence="13">General secretion pathway protein K</fullName>
    </submittedName>
</protein>
<gene>
    <name evidence="13" type="ORF">SV7mr_36300</name>
</gene>
<evidence type="ECO:0000256" key="1">
    <source>
        <dbReference type="ARBA" id="ARBA00004533"/>
    </source>
</evidence>
<evidence type="ECO:0000313" key="13">
    <source>
        <dbReference type="EMBL" id="QDT61099.1"/>
    </source>
</evidence>
<comment type="similarity">
    <text evidence="2">Belongs to the GSP K family.</text>
</comment>
<evidence type="ECO:0000256" key="3">
    <source>
        <dbReference type="ARBA" id="ARBA00022448"/>
    </source>
</evidence>
<dbReference type="InterPro" id="IPR038072">
    <property type="entry name" value="GspK_central_sf"/>
</dbReference>
<keyword evidence="3" id="KW-0813">Transport</keyword>
<dbReference type="Gene3D" id="1.10.40.60">
    <property type="entry name" value="EpsJ-like"/>
    <property type="match status" value="1"/>
</dbReference>
<proteinExistence type="inferred from homology"/>
<keyword evidence="4" id="KW-1003">Cell membrane</keyword>
<comment type="subcellular location">
    <subcellularLocation>
        <location evidence="1">Cell inner membrane</location>
    </subcellularLocation>
</comment>
<dbReference type="GO" id="GO:0005886">
    <property type="term" value="C:plasma membrane"/>
    <property type="evidence" value="ECO:0007669"/>
    <property type="project" value="UniProtKB-SubCell"/>
</dbReference>
<evidence type="ECO:0000256" key="8">
    <source>
        <dbReference type="ARBA" id="ARBA00022989"/>
    </source>
</evidence>
<dbReference type="AlphaFoldDB" id="A0A517SY84"/>
<keyword evidence="9 11" id="KW-0472">Membrane</keyword>
<evidence type="ECO:0000256" key="5">
    <source>
        <dbReference type="ARBA" id="ARBA00022519"/>
    </source>
</evidence>
<name>A0A517SY84_9BACT</name>
<keyword evidence="5" id="KW-0997">Cell inner membrane</keyword>
<evidence type="ECO:0000256" key="2">
    <source>
        <dbReference type="ARBA" id="ARBA00007246"/>
    </source>
</evidence>
<dbReference type="PANTHER" id="PTHR38831:SF2">
    <property type="entry name" value="TYPE II SECRETION SYSTEM PROTEIN K"/>
    <property type="match status" value="1"/>
</dbReference>
<feature type="transmembrane region" description="Helical" evidence="11">
    <location>
        <begin position="23"/>
        <end position="41"/>
    </location>
</feature>
<keyword evidence="7" id="KW-0653">Protein transport</keyword>
<evidence type="ECO:0000256" key="6">
    <source>
        <dbReference type="ARBA" id="ARBA00022692"/>
    </source>
</evidence>
<evidence type="ECO:0000259" key="12">
    <source>
        <dbReference type="Pfam" id="PF21687"/>
    </source>
</evidence>
<organism evidence="13 14">
    <name type="scientific">Stieleria bergensis</name>
    <dbReference type="NCBI Taxonomy" id="2528025"/>
    <lineage>
        <taxon>Bacteria</taxon>
        <taxon>Pseudomonadati</taxon>
        <taxon>Planctomycetota</taxon>
        <taxon>Planctomycetia</taxon>
        <taxon>Pirellulales</taxon>
        <taxon>Pirellulaceae</taxon>
        <taxon>Stieleria</taxon>
    </lineage>
</organism>